<accession>A0A1F4U863</accession>
<sequence>MKLLLSGYYGFGNTGDEAILQAIKLGFKDFQVSTSLSDLFSCDAFISGGGSLFQDKTSYRSFWYYLGLLALAQFLRKKTVVFAQGIGPIRSKVNLFFLKMVFSRCNLITLRDKDSYDLVKSFNLKKPRVELTADLAFILPIREKKQKTGKTIGISIRTCDGSDKLFPKIAETADLLADKYHAEIAFLPFQPSVDESPCLEIMKKMKHPARIIAPEKINQLSFLIGMRLHALIFAVANQVPSYGISYDPKVESFMKDTGLPYSDVFDFKAEDLFQKFDQKIDLGYIRNQMKSRSEKNFTLVKTLLKEESWKS</sequence>
<dbReference type="NCBIfam" id="TIGR03609">
    <property type="entry name" value="S_layer_CsaB"/>
    <property type="match status" value="1"/>
</dbReference>
<dbReference type="Proteomes" id="UP000179242">
    <property type="component" value="Unassembled WGS sequence"/>
</dbReference>
<protein>
    <submittedName>
        <fullName evidence="2">Polysaccharide pyruvyl transferase CsaB</fullName>
    </submittedName>
</protein>
<dbReference type="InterPro" id="IPR019896">
    <property type="entry name" value="Polysacch_pyruvyl_Trfase_CsaB"/>
</dbReference>
<dbReference type="PANTHER" id="PTHR36836:SF1">
    <property type="entry name" value="COLANIC ACID BIOSYNTHESIS PROTEIN WCAK"/>
    <property type="match status" value="1"/>
</dbReference>
<dbReference type="GO" id="GO:0016740">
    <property type="term" value="F:transferase activity"/>
    <property type="evidence" value="ECO:0007669"/>
    <property type="project" value="UniProtKB-KW"/>
</dbReference>
<dbReference type="InterPro" id="IPR007345">
    <property type="entry name" value="Polysacch_pyruvyl_Trfase"/>
</dbReference>
<organism evidence="2 3">
    <name type="scientific">candidate division WOR-1 bacterium RIFOXYC2_FULL_46_14</name>
    <dbReference type="NCBI Taxonomy" id="1802587"/>
    <lineage>
        <taxon>Bacteria</taxon>
        <taxon>Bacillati</taxon>
        <taxon>Saganbacteria</taxon>
    </lineage>
</organism>
<comment type="caution">
    <text evidence="2">The sequence shown here is derived from an EMBL/GenBank/DDBJ whole genome shotgun (WGS) entry which is preliminary data.</text>
</comment>
<proteinExistence type="predicted"/>
<feature type="domain" description="Polysaccharide pyruvyl transferase" evidence="1">
    <location>
        <begin position="13"/>
        <end position="248"/>
    </location>
</feature>
<keyword evidence="2" id="KW-0808">Transferase</keyword>
<evidence type="ECO:0000313" key="2">
    <source>
        <dbReference type="EMBL" id="OGC41135.1"/>
    </source>
</evidence>
<evidence type="ECO:0000259" key="1">
    <source>
        <dbReference type="Pfam" id="PF04230"/>
    </source>
</evidence>
<gene>
    <name evidence="2" type="ORF">A2438_07340</name>
</gene>
<dbReference type="PANTHER" id="PTHR36836">
    <property type="entry name" value="COLANIC ACID BIOSYNTHESIS PROTEIN WCAK"/>
    <property type="match status" value="1"/>
</dbReference>
<dbReference type="AlphaFoldDB" id="A0A1F4U863"/>
<reference evidence="2 3" key="1">
    <citation type="journal article" date="2016" name="Nat. Commun.">
        <title>Thousands of microbial genomes shed light on interconnected biogeochemical processes in an aquifer system.</title>
        <authorList>
            <person name="Anantharaman K."/>
            <person name="Brown C.T."/>
            <person name="Hug L.A."/>
            <person name="Sharon I."/>
            <person name="Castelle C.J."/>
            <person name="Probst A.J."/>
            <person name="Thomas B.C."/>
            <person name="Singh A."/>
            <person name="Wilkins M.J."/>
            <person name="Karaoz U."/>
            <person name="Brodie E.L."/>
            <person name="Williams K.H."/>
            <person name="Hubbard S.S."/>
            <person name="Banfield J.F."/>
        </authorList>
    </citation>
    <scope>NUCLEOTIDE SEQUENCE [LARGE SCALE GENOMIC DNA]</scope>
</reference>
<name>A0A1F4U863_UNCSA</name>
<evidence type="ECO:0000313" key="3">
    <source>
        <dbReference type="Proteomes" id="UP000179242"/>
    </source>
</evidence>
<dbReference type="EMBL" id="MEUJ01000001">
    <property type="protein sequence ID" value="OGC41135.1"/>
    <property type="molecule type" value="Genomic_DNA"/>
</dbReference>
<dbReference type="Pfam" id="PF04230">
    <property type="entry name" value="PS_pyruv_trans"/>
    <property type="match status" value="1"/>
</dbReference>